<proteinExistence type="inferred from homology"/>
<dbReference type="GO" id="GO:0004065">
    <property type="term" value="F:arylsulfatase activity"/>
    <property type="evidence" value="ECO:0007669"/>
    <property type="project" value="TreeGrafter"/>
</dbReference>
<dbReference type="Gene3D" id="3.30.1120.10">
    <property type="match status" value="1"/>
</dbReference>
<evidence type="ECO:0000313" key="4">
    <source>
        <dbReference type="EMBL" id="KUH34406.1"/>
    </source>
</evidence>
<feature type="domain" description="Sulfatase N-terminal" evidence="3">
    <location>
        <begin position="8"/>
        <end position="332"/>
    </location>
</feature>
<dbReference type="AlphaFoldDB" id="A0A100XZ64"/>
<protein>
    <recommendedName>
        <fullName evidence="3">Sulfatase N-terminal domain-containing protein</fullName>
    </recommendedName>
</protein>
<dbReference type="PANTHER" id="PTHR42693:SF53">
    <property type="entry name" value="ENDO-4-O-SULFATASE"/>
    <property type="match status" value="1"/>
</dbReference>
<evidence type="ECO:0000259" key="3">
    <source>
        <dbReference type="Pfam" id="PF00884"/>
    </source>
</evidence>
<evidence type="ECO:0000256" key="1">
    <source>
        <dbReference type="ARBA" id="ARBA00008779"/>
    </source>
</evidence>
<accession>A0A100XZ64</accession>
<dbReference type="InterPro" id="IPR050738">
    <property type="entry name" value="Sulfatase"/>
</dbReference>
<dbReference type="CDD" id="cd16148">
    <property type="entry name" value="sulfatase_like"/>
    <property type="match status" value="1"/>
</dbReference>
<dbReference type="PANTHER" id="PTHR42693">
    <property type="entry name" value="ARYLSULFATASE FAMILY MEMBER"/>
    <property type="match status" value="1"/>
</dbReference>
<dbReference type="InterPro" id="IPR017850">
    <property type="entry name" value="Alkaline_phosphatase_core_sf"/>
</dbReference>
<dbReference type="STRING" id="227598.APY94_01880"/>
<name>A0A100XZ64_9EURY</name>
<dbReference type="SUPFAM" id="SSF53649">
    <property type="entry name" value="Alkaline phosphatase-like"/>
    <property type="match status" value="1"/>
</dbReference>
<dbReference type="InterPro" id="IPR000917">
    <property type="entry name" value="Sulfatase_N"/>
</dbReference>
<dbReference type="Gene3D" id="3.40.720.10">
    <property type="entry name" value="Alkaline Phosphatase, subunit A"/>
    <property type="match status" value="1"/>
</dbReference>
<evidence type="ECO:0000256" key="2">
    <source>
        <dbReference type="ARBA" id="ARBA00022801"/>
    </source>
</evidence>
<reference evidence="4 5" key="1">
    <citation type="submission" date="2015-10" db="EMBL/GenBank/DDBJ databases">
        <title>Draft genome sequence of Thermococcus celericrescens strain DSM 17994.</title>
        <authorList>
            <person name="Hong S.-J."/>
            <person name="Park C.-E."/>
            <person name="Shin J.-H."/>
        </authorList>
    </citation>
    <scope>NUCLEOTIDE SEQUENCE [LARGE SCALE GENOMIC DNA]</scope>
    <source>
        <strain evidence="4 5">DSM 17994</strain>
    </source>
</reference>
<dbReference type="RefSeq" id="WP_058938025.1">
    <property type="nucleotide sequence ID" value="NZ_LLYW01000005.1"/>
</dbReference>
<dbReference type="Pfam" id="PF00884">
    <property type="entry name" value="Sulfatase"/>
    <property type="match status" value="1"/>
</dbReference>
<organism evidence="4 5">
    <name type="scientific">Thermococcus celericrescens</name>
    <dbReference type="NCBI Taxonomy" id="227598"/>
    <lineage>
        <taxon>Archaea</taxon>
        <taxon>Methanobacteriati</taxon>
        <taxon>Methanobacteriota</taxon>
        <taxon>Thermococci</taxon>
        <taxon>Thermococcales</taxon>
        <taxon>Thermococcaceae</taxon>
        <taxon>Thermococcus</taxon>
    </lineage>
</organism>
<keyword evidence="5" id="KW-1185">Reference proteome</keyword>
<sequence>MDRKIHSIILITVDSLRSDHLSIYGYNRRTSPFIDKLAKSGILLTQTFANAPYTTASINSMLTSRYPLMGTERYTNTNRGKTLPEVLKENGFYTLGFHSNPWFLIYHFGKGFDIFLDPYSEHHRKQKFTTKVMNFAMKKILGKIKAPYATAEELNEAVLKTLTQLKDYKKLFLWIHYMDVHEPYLPKTWHFTRKKLSYSYVLNLMRKKNESPESLTDSERELILRLYDDKIWELDKELSHLVNDLSDHLDLEKTLIIFTADHGEAFGERGAYGHCANNNLNLHRELLHIPMIFWSENNDTLSKFYHIEQSNRISKIFSLMDLGPTILNLLGIKIPSSFLGRDLINDKIQYVISQGVVAPDPNIEKYVKTNERAHAITNVEHKLIWWEQREYTELYNLVADPLEQQNIANENLELVHSLKSIIKREISQYSKPEEDEKLKKAIKNLKLKGKI</sequence>
<dbReference type="Proteomes" id="UP000053462">
    <property type="component" value="Unassembled WGS sequence"/>
</dbReference>
<comment type="similarity">
    <text evidence="1">Belongs to the sulfatase family.</text>
</comment>
<keyword evidence="2" id="KW-0378">Hydrolase</keyword>
<dbReference type="EMBL" id="LLYW01000005">
    <property type="protein sequence ID" value="KUH34406.1"/>
    <property type="molecule type" value="Genomic_DNA"/>
</dbReference>
<evidence type="ECO:0000313" key="5">
    <source>
        <dbReference type="Proteomes" id="UP000053462"/>
    </source>
</evidence>
<gene>
    <name evidence="4" type="ORF">APY94_01880</name>
</gene>
<comment type="caution">
    <text evidence="4">The sequence shown here is derived from an EMBL/GenBank/DDBJ whole genome shotgun (WGS) entry which is preliminary data.</text>
</comment>